<dbReference type="Pfam" id="PF01156">
    <property type="entry name" value="IU_nuc_hydro"/>
    <property type="match status" value="1"/>
</dbReference>
<dbReference type="SUPFAM" id="SSF53590">
    <property type="entry name" value="Nucleoside hydrolase"/>
    <property type="match status" value="1"/>
</dbReference>
<dbReference type="Gene3D" id="3.90.245.10">
    <property type="entry name" value="Ribonucleoside hydrolase-like"/>
    <property type="match status" value="1"/>
</dbReference>
<dbReference type="InterPro" id="IPR023186">
    <property type="entry name" value="IUNH"/>
</dbReference>
<dbReference type="EMBL" id="CAXAMM010024446">
    <property type="protein sequence ID" value="CAK9055246.1"/>
    <property type="molecule type" value="Genomic_DNA"/>
</dbReference>
<comment type="caution">
    <text evidence="1">The sequence shown here is derived from an EMBL/GenBank/DDBJ whole genome shotgun (WGS) entry which is preliminary data.</text>
</comment>
<evidence type="ECO:0000313" key="1">
    <source>
        <dbReference type="EMBL" id="CAK9055246.1"/>
    </source>
</evidence>
<organism evidence="1 2">
    <name type="scientific">Durusdinium trenchii</name>
    <dbReference type="NCBI Taxonomy" id="1381693"/>
    <lineage>
        <taxon>Eukaryota</taxon>
        <taxon>Sar</taxon>
        <taxon>Alveolata</taxon>
        <taxon>Dinophyceae</taxon>
        <taxon>Suessiales</taxon>
        <taxon>Symbiodiniaceae</taxon>
        <taxon>Durusdinium</taxon>
    </lineage>
</organism>
<name>A0ABP0MUT1_9DINO</name>
<dbReference type="Proteomes" id="UP001642464">
    <property type="component" value="Unassembled WGS sequence"/>
</dbReference>
<sequence length="359" mass="38273">MSYLTLAVLLHWATAAIAPAHAGASAGAQRARPVIISTDPGIDDAIALLLALSSPELELRAIGINFGSLKNTTQLAQNALTVLALAGREDVPVYLGAERPLSQPFHDLGGPKFHGTDGLGGAYRAALPPSLAVNRSMSAAEFIVHACRHDASPKPPLLVSLAPLTNVALALNLEPRLPELCPDLYLMGGTVLAPGNVGFLSEANVANDPEAAARVLSAGFHTRVAGLDVTMATWLSHSFLASLQDLNVAGSFIWNITRFYERAHHELAGFEGGMPLHDPSTLLMFLQERSYELKRWPVWVDTSPFPSVSRGLMLPDRRGGPLSPPPPRDATVHFGMSVNATSVRQLLRARIAATSAEFE</sequence>
<dbReference type="PANTHER" id="PTHR12304">
    <property type="entry name" value="INOSINE-URIDINE PREFERRING NUCLEOSIDE HYDROLASE"/>
    <property type="match status" value="1"/>
</dbReference>
<proteinExistence type="predicted"/>
<keyword evidence="2" id="KW-1185">Reference proteome</keyword>
<dbReference type="InterPro" id="IPR001910">
    <property type="entry name" value="Inosine/uridine_hydrolase_dom"/>
</dbReference>
<accession>A0ABP0MUT1</accession>
<dbReference type="InterPro" id="IPR036452">
    <property type="entry name" value="Ribo_hydro-like"/>
</dbReference>
<evidence type="ECO:0000313" key="2">
    <source>
        <dbReference type="Proteomes" id="UP001642464"/>
    </source>
</evidence>
<dbReference type="PANTHER" id="PTHR12304:SF4">
    <property type="entry name" value="URIDINE NUCLEOSIDASE"/>
    <property type="match status" value="1"/>
</dbReference>
<protein>
    <submittedName>
        <fullName evidence="1">Probable uridine nucleosidase 1 (Uridine ribohydrolase 1)</fullName>
    </submittedName>
</protein>
<reference evidence="1 2" key="1">
    <citation type="submission" date="2024-02" db="EMBL/GenBank/DDBJ databases">
        <authorList>
            <person name="Chen Y."/>
            <person name="Shah S."/>
            <person name="Dougan E. K."/>
            <person name="Thang M."/>
            <person name="Chan C."/>
        </authorList>
    </citation>
    <scope>NUCLEOTIDE SEQUENCE [LARGE SCALE GENOMIC DNA]</scope>
</reference>
<gene>
    <name evidence="1" type="ORF">SCF082_LOCUS29898</name>
</gene>